<comment type="caution">
    <text evidence="4">The sequence shown here is derived from an EMBL/GenBank/DDBJ whole genome shotgun (WGS) entry which is preliminary data.</text>
</comment>
<evidence type="ECO:0000256" key="2">
    <source>
        <dbReference type="SAM" id="SignalP"/>
    </source>
</evidence>
<sequence length="645" mass="69023">MRRLFVGLVALASLLTVLVAPAGAAPPAFVVRDGVSQPVHDVEKAVRETVWVEIGLDGDRDGVVDRVAADIIRPGEPARRGQRVPVIMDASPYYSCCGRGNDGERKTYDRNGRPVGFPLFYDNYFVPRGYAVVLLDLAGTNRSEGCVDVGGRSDVASAKAVVDWLNGRARGYDARSGGRSVLASWASGTAGMIGKSYDGTIANGVAATGVDGLRTIVPIGAISSWYDYYRSDGVSFGHDPVGLARTVEQNGGRPDCRAVKDRLVAGAPANGDVTPLWTERDYVLGASRVRASVFAVHGLGDLNVKTIHFGQWWDAVGRAGVPRKVWLGQAGHVDPFDFRRAEWVRTLHRWFDRWLLDVPNGIEREPSATIERQPDRWVDEPSWPAPGVAPAVVRMRPGDTPGLGRLGVEPAGAGATETFTDDPGKDEFDWAARPDQPSSARLLFTTGPLAEDLRVAGTGQVTVTVRSSTPTAHVSAALVDYGPATVRDSLGAGEGIRTLDTQSCWGESRDGDDACFRDTATTTRNVDLEVFARGWADIGNHASLTSGERLVPGRPYTMTFRLSTTDHVVPAGHRLGLLVGGTDRRFVVAPARPPTVTLDLARSSVALPLLGGSGAVPPWASVGPVTIDPTRVPPKPDVRLNHDTD</sequence>
<keyword evidence="1" id="KW-0378">Hydrolase</keyword>
<evidence type="ECO:0000313" key="5">
    <source>
        <dbReference type="Proteomes" id="UP001205311"/>
    </source>
</evidence>
<dbReference type="SUPFAM" id="SSF49785">
    <property type="entry name" value="Galactose-binding domain-like"/>
    <property type="match status" value="1"/>
</dbReference>
<gene>
    <name evidence="4" type="ORF">LX15_004159</name>
</gene>
<dbReference type="Gene3D" id="2.60.120.260">
    <property type="entry name" value="Galactose-binding domain-like"/>
    <property type="match status" value="1"/>
</dbReference>
<dbReference type="SMART" id="SM00939">
    <property type="entry name" value="PepX_C"/>
    <property type="match status" value="1"/>
</dbReference>
<protein>
    <submittedName>
        <fullName evidence="4">X-Pro dipeptidyl-peptidase</fullName>
    </submittedName>
</protein>
<accession>A0ABT1HY40</accession>
<name>A0ABT1HY40_STRSD</name>
<dbReference type="Gene3D" id="3.40.50.1820">
    <property type="entry name" value="alpha/beta hydrolase"/>
    <property type="match status" value="2"/>
</dbReference>
<dbReference type="Proteomes" id="UP001205311">
    <property type="component" value="Unassembled WGS sequence"/>
</dbReference>
<evidence type="ECO:0000256" key="1">
    <source>
        <dbReference type="ARBA" id="ARBA00022801"/>
    </source>
</evidence>
<reference evidence="4 5" key="1">
    <citation type="submission" date="2022-06" db="EMBL/GenBank/DDBJ databases">
        <title>Genomic Encyclopedia of Archaeal and Bacterial Type Strains, Phase II (KMG-II): from individual species to whole genera.</title>
        <authorList>
            <person name="Goeker M."/>
        </authorList>
    </citation>
    <scope>NUCLEOTIDE SEQUENCE [LARGE SCALE GENOMIC DNA]</scope>
    <source>
        <strain evidence="4 5">DSM 40477</strain>
    </source>
</reference>
<evidence type="ECO:0000313" key="4">
    <source>
        <dbReference type="EMBL" id="MCP2260441.1"/>
    </source>
</evidence>
<feature type="chain" id="PRO_5045759518" evidence="2">
    <location>
        <begin position="25"/>
        <end position="645"/>
    </location>
</feature>
<dbReference type="RefSeq" id="WP_253671292.1">
    <property type="nucleotide sequence ID" value="NZ_JAMTCP010000027.1"/>
</dbReference>
<proteinExistence type="predicted"/>
<evidence type="ECO:0000259" key="3">
    <source>
        <dbReference type="SMART" id="SM00939"/>
    </source>
</evidence>
<dbReference type="EMBL" id="JAMTCP010000027">
    <property type="protein sequence ID" value="MCP2260441.1"/>
    <property type="molecule type" value="Genomic_DNA"/>
</dbReference>
<keyword evidence="5" id="KW-1185">Reference proteome</keyword>
<dbReference type="Pfam" id="PF02129">
    <property type="entry name" value="Peptidase_S15"/>
    <property type="match status" value="1"/>
</dbReference>
<dbReference type="InterPro" id="IPR013736">
    <property type="entry name" value="Xaa-Pro_dipept_C"/>
</dbReference>
<keyword evidence="2" id="KW-0732">Signal</keyword>
<feature type="signal peptide" evidence="2">
    <location>
        <begin position="1"/>
        <end position="24"/>
    </location>
</feature>
<dbReference type="InterPro" id="IPR029058">
    <property type="entry name" value="AB_hydrolase_fold"/>
</dbReference>
<dbReference type="SUPFAM" id="SSF53474">
    <property type="entry name" value="alpha/beta-Hydrolases"/>
    <property type="match status" value="1"/>
</dbReference>
<dbReference type="InterPro" id="IPR000383">
    <property type="entry name" value="Xaa-Pro-like_dom"/>
</dbReference>
<feature type="domain" description="Xaa-Pro dipeptidyl-peptidase C-terminal" evidence="3">
    <location>
        <begin position="348"/>
        <end position="606"/>
    </location>
</feature>
<organism evidence="4 5">
    <name type="scientific">Streptoalloteichus tenebrarius (strain ATCC 17920 / DSM 40477 / JCM 4838 / CBS 697.72 / NBRC 16177 / NCIMB 11028 / NRRL B-12390 / A12253. 1 / ISP 5477)</name>
    <name type="common">Streptomyces tenebrarius</name>
    <dbReference type="NCBI Taxonomy" id="1933"/>
    <lineage>
        <taxon>Bacteria</taxon>
        <taxon>Bacillati</taxon>
        <taxon>Actinomycetota</taxon>
        <taxon>Actinomycetes</taxon>
        <taxon>Pseudonocardiales</taxon>
        <taxon>Pseudonocardiaceae</taxon>
        <taxon>Streptoalloteichus</taxon>
    </lineage>
</organism>
<dbReference type="NCBIfam" id="NF003780">
    <property type="entry name" value="PRK05371.1-1"/>
    <property type="match status" value="1"/>
</dbReference>
<dbReference type="Pfam" id="PF08530">
    <property type="entry name" value="PepX_C"/>
    <property type="match status" value="1"/>
</dbReference>
<dbReference type="InterPro" id="IPR008979">
    <property type="entry name" value="Galactose-bd-like_sf"/>
</dbReference>